<evidence type="ECO:0000313" key="5">
    <source>
        <dbReference type="EMBL" id="VAW14644.1"/>
    </source>
</evidence>
<dbReference type="GO" id="GO:0003677">
    <property type="term" value="F:DNA binding"/>
    <property type="evidence" value="ECO:0007669"/>
    <property type="project" value="UniProtKB-KW"/>
</dbReference>
<gene>
    <name evidence="5" type="ORF">MNBD_ALPHA11-249</name>
</gene>
<dbReference type="Pfam" id="PF01638">
    <property type="entry name" value="HxlR"/>
    <property type="match status" value="1"/>
</dbReference>
<dbReference type="PROSITE" id="PS51118">
    <property type="entry name" value="HTH_HXLR"/>
    <property type="match status" value="1"/>
</dbReference>
<dbReference type="AlphaFoldDB" id="A0A3B0U1G6"/>
<evidence type="ECO:0000256" key="3">
    <source>
        <dbReference type="ARBA" id="ARBA00023163"/>
    </source>
</evidence>
<sequence>MSVNCEIDCPVETAVAAIGGKWKLVLIYHLISGAKRYSELQRLLPNASDRMLTRSLRELEQDNLVSREIFAQVPVRVEYDLTEDGKALLPILETMSVWGHSRLSA</sequence>
<feature type="domain" description="HTH hxlR-type" evidence="4">
    <location>
        <begin position="9"/>
        <end position="105"/>
    </location>
</feature>
<dbReference type="InterPro" id="IPR002577">
    <property type="entry name" value="HTH_HxlR"/>
</dbReference>
<evidence type="ECO:0000256" key="2">
    <source>
        <dbReference type="ARBA" id="ARBA00023125"/>
    </source>
</evidence>
<proteinExistence type="predicted"/>
<dbReference type="SUPFAM" id="SSF46785">
    <property type="entry name" value="Winged helix' DNA-binding domain"/>
    <property type="match status" value="1"/>
</dbReference>
<dbReference type="InterPro" id="IPR036388">
    <property type="entry name" value="WH-like_DNA-bd_sf"/>
</dbReference>
<protein>
    <submittedName>
        <fullName evidence="5">Transcriptional regulator, HxlR family</fullName>
    </submittedName>
</protein>
<keyword evidence="3" id="KW-0804">Transcription</keyword>
<name>A0A3B0U1G6_9ZZZZ</name>
<evidence type="ECO:0000256" key="1">
    <source>
        <dbReference type="ARBA" id="ARBA00023015"/>
    </source>
</evidence>
<dbReference type="Gene3D" id="1.10.10.10">
    <property type="entry name" value="Winged helix-like DNA-binding domain superfamily/Winged helix DNA-binding domain"/>
    <property type="match status" value="1"/>
</dbReference>
<evidence type="ECO:0000259" key="4">
    <source>
        <dbReference type="PROSITE" id="PS51118"/>
    </source>
</evidence>
<dbReference type="EMBL" id="UOEQ01000046">
    <property type="protein sequence ID" value="VAW14644.1"/>
    <property type="molecule type" value="Genomic_DNA"/>
</dbReference>
<dbReference type="PANTHER" id="PTHR33204">
    <property type="entry name" value="TRANSCRIPTIONAL REGULATOR, MARR FAMILY"/>
    <property type="match status" value="1"/>
</dbReference>
<dbReference type="InterPro" id="IPR036390">
    <property type="entry name" value="WH_DNA-bd_sf"/>
</dbReference>
<keyword evidence="2" id="KW-0238">DNA-binding</keyword>
<organism evidence="5">
    <name type="scientific">hydrothermal vent metagenome</name>
    <dbReference type="NCBI Taxonomy" id="652676"/>
    <lineage>
        <taxon>unclassified sequences</taxon>
        <taxon>metagenomes</taxon>
        <taxon>ecological metagenomes</taxon>
    </lineage>
</organism>
<keyword evidence="1" id="KW-0805">Transcription regulation</keyword>
<dbReference type="PANTHER" id="PTHR33204:SF29">
    <property type="entry name" value="TRANSCRIPTIONAL REGULATOR"/>
    <property type="match status" value="1"/>
</dbReference>
<reference evidence="5" key="1">
    <citation type="submission" date="2018-06" db="EMBL/GenBank/DDBJ databases">
        <authorList>
            <person name="Zhirakovskaya E."/>
        </authorList>
    </citation>
    <scope>NUCLEOTIDE SEQUENCE</scope>
</reference>
<accession>A0A3B0U1G6</accession>